<dbReference type="EMBL" id="JAWRVE010000159">
    <property type="protein sequence ID" value="KAL1852473.1"/>
    <property type="molecule type" value="Genomic_DNA"/>
</dbReference>
<evidence type="ECO:0008006" key="6">
    <source>
        <dbReference type="Google" id="ProtNLM"/>
    </source>
</evidence>
<dbReference type="SMART" id="SM00320">
    <property type="entry name" value="WD40"/>
    <property type="match status" value="4"/>
</dbReference>
<accession>A0ABR3W3X6</accession>
<reference evidence="4 5" key="1">
    <citation type="journal article" date="2024" name="IMA Fungus">
        <title>IMA Genome - F19 : A genome assembly and annotation guide to empower mycologists, including annotated draft genome sequences of Ceratocystis pirilliformis, Diaporthe australafricana, Fusarium ophioides, Paecilomyces lecythidis, and Sporothrix stenoceras.</title>
        <authorList>
            <person name="Aylward J."/>
            <person name="Wilson A.M."/>
            <person name="Visagie C.M."/>
            <person name="Spraker J."/>
            <person name="Barnes I."/>
            <person name="Buitendag C."/>
            <person name="Ceriani C."/>
            <person name="Del Mar Angel L."/>
            <person name="du Plessis D."/>
            <person name="Fuchs T."/>
            <person name="Gasser K."/>
            <person name="Kramer D."/>
            <person name="Li W."/>
            <person name="Munsamy K."/>
            <person name="Piso A."/>
            <person name="Price J.L."/>
            <person name="Sonnekus B."/>
            <person name="Thomas C."/>
            <person name="van der Nest A."/>
            <person name="van Dijk A."/>
            <person name="van Heerden A."/>
            <person name="van Vuuren N."/>
            <person name="Yilmaz N."/>
            <person name="Duong T.A."/>
            <person name="van der Merwe N.A."/>
            <person name="Wingfield M.J."/>
            <person name="Wingfield B.D."/>
        </authorList>
    </citation>
    <scope>NUCLEOTIDE SEQUENCE [LARGE SCALE GENOMIC DNA]</scope>
    <source>
        <strain evidence="4 5">CMW 18300</strain>
    </source>
</reference>
<dbReference type="PANTHER" id="PTHR10039">
    <property type="entry name" value="AMELOGENIN"/>
    <property type="match status" value="1"/>
</dbReference>
<dbReference type="InterPro" id="IPR054471">
    <property type="entry name" value="GPIID_WHD"/>
</dbReference>
<keyword evidence="5" id="KW-1185">Reference proteome</keyword>
<dbReference type="InterPro" id="IPR001680">
    <property type="entry name" value="WD40_rpt"/>
</dbReference>
<dbReference type="Gene3D" id="3.40.50.300">
    <property type="entry name" value="P-loop containing nucleotide triphosphate hydrolases"/>
    <property type="match status" value="1"/>
</dbReference>
<evidence type="ECO:0000259" key="3">
    <source>
        <dbReference type="Pfam" id="PF24883"/>
    </source>
</evidence>
<protein>
    <recommendedName>
        <fullName evidence="6">NACHT domain-containing protein</fullName>
    </recommendedName>
</protein>
<dbReference type="InterPro" id="IPR056884">
    <property type="entry name" value="NPHP3-like_N"/>
</dbReference>
<name>A0ABR3W3X6_9PEZI</name>
<evidence type="ECO:0000256" key="1">
    <source>
        <dbReference type="ARBA" id="ARBA00022737"/>
    </source>
</evidence>
<dbReference type="SUPFAM" id="SSF50978">
    <property type="entry name" value="WD40 repeat-like"/>
    <property type="match status" value="1"/>
</dbReference>
<dbReference type="Gene3D" id="2.130.10.10">
    <property type="entry name" value="YVTN repeat-like/Quinoprotein amine dehydrogenase"/>
    <property type="match status" value="2"/>
</dbReference>
<feature type="domain" description="Nephrocystin 3-like N-terminal" evidence="3">
    <location>
        <begin position="49"/>
        <end position="222"/>
    </location>
</feature>
<feature type="domain" description="GPI inositol-deacylase winged helix" evidence="2">
    <location>
        <begin position="331"/>
        <end position="407"/>
    </location>
</feature>
<evidence type="ECO:0000313" key="4">
    <source>
        <dbReference type="EMBL" id="KAL1852473.1"/>
    </source>
</evidence>
<sequence length="1180" mass="132004">MNDFTNPAEVSAKRNDDYKSQMKLISGALNDAQRPETDLSRALDKQYPGSCQWITDNSTFQAWLNAEELDLVSPKTSPEATCRLLWVNGPPGSGKSIATGHIIKYLETLNQDCAYYFFKGSTKTSVSQLLLSIAFQMAETNFEVRRVFLSLISEGEMVGSEDHNVIWNSLFLGHLLKVPFPQPQYWVIDALDECPSRALPTLIQMITRIDPTVPIKVLITSRPNGNVERILGQEKLQKFELRTGQQESLTDIAAYLKSRLSSDGDGWHPEENDGKDVVSEILEKSNGIFLWASLISTRLDEVYTVEQKRDVLRQVPPEMNGVYSDILDAMKGSLGCDLAHCILKWVVCAPQPLTTEEVKAAVWLDIRQTLRSTEKIAQICGNLIVVDQHSHVQLMHQTVREFLIGDESGNYINRSQAHERIAELCLNRLNDKAFDPPRSRALTASSNDADYDAIDKYASTHFSYHLAHCSKAQGSDDVAPAASLMELLASFFQTNILTWIERTATHGKLVHFTRSIQNLRSYFTRHLLNHSPLDSDYQMVESMVEDLARLLAIFGPNLVDMPSSIYGLIPALCPTTSTFYTRFGRDLRQQLIASFNQSWDERLSCFIYQSRVYSVASNEQYLAVGLHNGQVQLYKGATLEPAVSIKHGEPVRQLSFGTISSVLAVCGPRYLSVWNAQQALLWRCAVSPIPLSVNFNADDSKALVSVRTGVVLSFSVEKGMQIGSLPVLDESSDSESDESDSNAHGTTAFVMRLCPTLDLMAAAFRNSHLVIRHIEQDEKIRTFEKEGCEGWDHPPQILDIVFNPVPELNLVAASYLDGEIVTFDPWTRRQKNVVQMYCNTLACSPDGRTLAAGDNEGAIHLFGFDTLKLMYRISTLPERIMGLAFASNSLRIFDIRGSSANVWEPWVLIRRNTADDSSSEAEDHVTIVPEARYTRSFELGRSIVAMTQAGSSHLICGREDGLISVHNLQTNAKPLELQYHARAVPIQLLDWHAKTRTLFSLDVSGRCIAVRFSASWTHERIFDHRACRTVKQSLVKPDGSAYILSTQEGEEYWENGQTSFAISTHSTGSSRWVIHPTSSTHLLLVDEATIHIFQWKGLMRETQESGIHLKLDASIPGPLNSGEWFHRSGNDHLVQIRLAPDSGGIFLLDLSQINSTSTTASARLGLLDEPEDDRKSRIIY</sequence>
<dbReference type="InterPro" id="IPR036322">
    <property type="entry name" value="WD40_repeat_dom_sf"/>
</dbReference>
<dbReference type="InterPro" id="IPR015943">
    <property type="entry name" value="WD40/YVTN_repeat-like_dom_sf"/>
</dbReference>
<dbReference type="Proteomes" id="UP001583177">
    <property type="component" value="Unassembled WGS sequence"/>
</dbReference>
<dbReference type="Pfam" id="PF24883">
    <property type="entry name" value="NPHP3_N"/>
    <property type="match status" value="1"/>
</dbReference>
<comment type="caution">
    <text evidence="4">The sequence shown here is derived from an EMBL/GenBank/DDBJ whole genome shotgun (WGS) entry which is preliminary data.</text>
</comment>
<dbReference type="Pfam" id="PF22939">
    <property type="entry name" value="WHD_GPIID"/>
    <property type="match status" value="1"/>
</dbReference>
<proteinExistence type="predicted"/>
<dbReference type="SUPFAM" id="SSF69322">
    <property type="entry name" value="Tricorn protease domain 2"/>
    <property type="match status" value="1"/>
</dbReference>
<gene>
    <name evidence="4" type="ORF">Daus18300_012154</name>
</gene>
<dbReference type="SUPFAM" id="SSF52540">
    <property type="entry name" value="P-loop containing nucleoside triphosphate hydrolases"/>
    <property type="match status" value="1"/>
</dbReference>
<evidence type="ECO:0000259" key="2">
    <source>
        <dbReference type="Pfam" id="PF22939"/>
    </source>
</evidence>
<organism evidence="4 5">
    <name type="scientific">Diaporthe australafricana</name>
    <dbReference type="NCBI Taxonomy" id="127596"/>
    <lineage>
        <taxon>Eukaryota</taxon>
        <taxon>Fungi</taxon>
        <taxon>Dikarya</taxon>
        <taxon>Ascomycota</taxon>
        <taxon>Pezizomycotina</taxon>
        <taxon>Sordariomycetes</taxon>
        <taxon>Sordariomycetidae</taxon>
        <taxon>Diaporthales</taxon>
        <taxon>Diaporthaceae</taxon>
        <taxon>Diaporthe</taxon>
    </lineage>
</organism>
<evidence type="ECO:0000313" key="5">
    <source>
        <dbReference type="Proteomes" id="UP001583177"/>
    </source>
</evidence>
<dbReference type="PANTHER" id="PTHR10039:SF16">
    <property type="entry name" value="GPI INOSITOL-DEACYLASE"/>
    <property type="match status" value="1"/>
</dbReference>
<keyword evidence="1" id="KW-0677">Repeat</keyword>
<dbReference type="InterPro" id="IPR027417">
    <property type="entry name" value="P-loop_NTPase"/>
</dbReference>